<dbReference type="Pfam" id="PF13231">
    <property type="entry name" value="PMT_2"/>
    <property type="match status" value="1"/>
</dbReference>
<keyword evidence="4" id="KW-0808">Transferase</keyword>
<organism evidence="10 11">
    <name type="scientific">Adhaeribacter aerolatus</name>
    <dbReference type="NCBI Taxonomy" id="670289"/>
    <lineage>
        <taxon>Bacteria</taxon>
        <taxon>Pseudomonadati</taxon>
        <taxon>Bacteroidota</taxon>
        <taxon>Cytophagia</taxon>
        <taxon>Cytophagales</taxon>
        <taxon>Hymenobacteraceae</taxon>
        <taxon>Adhaeribacter</taxon>
    </lineage>
</organism>
<feature type="transmembrane region" description="Helical" evidence="8">
    <location>
        <begin position="381"/>
        <end position="400"/>
    </location>
</feature>
<dbReference type="Proteomes" id="UP000321532">
    <property type="component" value="Unassembled WGS sequence"/>
</dbReference>
<evidence type="ECO:0000256" key="7">
    <source>
        <dbReference type="ARBA" id="ARBA00023136"/>
    </source>
</evidence>
<keyword evidence="7 8" id="KW-0472">Membrane</keyword>
<feature type="transmembrane region" description="Helical" evidence="8">
    <location>
        <begin position="295"/>
        <end position="317"/>
    </location>
</feature>
<sequence>MTKTLILTDKAQEYNRRSKWQTIVWVLVGAGVGLRLFHFLDNRSFWVDEIYLASSLVRMNFLELMAPALDYQQKAPIGFLWLVKLCVLAFGKSEMALRVVPLLSGIAALFLFVPVCRALLKPIGVVVAVGVLAFAPPLVYHAVEMKQYSTELLATIVALYLYNRYHQLQNIKAVLSWGFWGALIIWFSYASIFILAGMAGGIGIYYLRQKNWPGLLRIIITGTIWLLSFTLNFFMFTNKYADSEWLVIWFQNEGGFMPLPPTSLADLEWFGSTLYKMFFYPLGILWQVSHLQNPVLHFLARLPVLPLLFLGTGLFTVYRRNQKLFWVLVLPLFLTLLASGLKIYPFYERLVVFLAPLFILFIAAGAAYLASRLPARAEFRYILPVLLLIIPVVSSIAQVINPHLFGGYKKAYHREVFLYVNDHLQPGDVVYIYWNAQHTYKFYKDTYGLKFDAIEGRDVRYQSNSTEAYFRNLEPDFKALAGKKRVWVIYNTYYASKIGEIVGTPAYYYADLVDGKKLHDKFLTMGKEVLTYNALDVKLSLFDFSAK</sequence>
<feature type="transmembrane region" description="Helical" evidence="8">
    <location>
        <begin position="177"/>
        <end position="207"/>
    </location>
</feature>
<reference evidence="10 11" key="1">
    <citation type="submission" date="2019-07" db="EMBL/GenBank/DDBJ databases">
        <title>Whole genome shotgun sequence of Adhaeribacter aerolatus NBRC 106133.</title>
        <authorList>
            <person name="Hosoyama A."/>
            <person name="Uohara A."/>
            <person name="Ohji S."/>
            <person name="Ichikawa N."/>
        </authorList>
    </citation>
    <scope>NUCLEOTIDE SEQUENCE [LARGE SCALE GENOMIC DNA]</scope>
    <source>
        <strain evidence="10 11">NBRC 106133</strain>
    </source>
</reference>
<dbReference type="PANTHER" id="PTHR33908:SF11">
    <property type="entry name" value="MEMBRANE PROTEIN"/>
    <property type="match status" value="1"/>
</dbReference>
<name>A0A512AWY1_9BACT</name>
<feature type="transmembrane region" description="Helical" evidence="8">
    <location>
        <begin position="324"/>
        <end position="344"/>
    </location>
</feature>
<evidence type="ECO:0000256" key="1">
    <source>
        <dbReference type="ARBA" id="ARBA00004651"/>
    </source>
</evidence>
<feature type="transmembrane region" description="Helical" evidence="8">
    <location>
        <begin position="123"/>
        <end position="143"/>
    </location>
</feature>
<comment type="subcellular location">
    <subcellularLocation>
        <location evidence="1">Cell membrane</location>
        <topology evidence="1">Multi-pass membrane protein</topology>
    </subcellularLocation>
</comment>
<gene>
    <name evidence="10" type="ORF">AAE02nite_16810</name>
</gene>
<dbReference type="InterPro" id="IPR038731">
    <property type="entry name" value="RgtA/B/C-like"/>
</dbReference>
<evidence type="ECO:0000259" key="9">
    <source>
        <dbReference type="Pfam" id="PF13231"/>
    </source>
</evidence>
<dbReference type="OrthoDB" id="1491458at2"/>
<dbReference type="InterPro" id="IPR050297">
    <property type="entry name" value="LipidA_mod_glycosyltrf_83"/>
</dbReference>
<keyword evidence="2" id="KW-1003">Cell membrane</keyword>
<keyword evidence="5 8" id="KW-0812">Transmembrane</keyword>
<evidence type="ECO:0000256" key="4">
    <source>
        <dbReference type="ARBA" id="ARBA00022679"/>
    </source>
</evidence>
<dbReference type="AlphaFoldDB" id="A0A512AWY1"/>
<dbReference type="GO" id="GO:0005886">
    <property type="term" value="C:plasma membrane"/>
    <property type="evidence" value="ECO:0007669"/>
    <property type="project" value="UniProtKB-SubCell"/>
</dbReference>
<evidence type="ECO:0000256" key="8">
    <source>
        <dbReference type="SAM" id="Phobius"/>
    </source>
</evidence>
<feature type="transmembrane region" description="Helical" evidence="8">
    <location>
        <begin position="99"/>
        <end position="116"/>
    </location>
</feature>
<evidence type="ECO:0000256" key="3">
    <source>
        <dbReference type="ARBA" id="ARBA00022676"/>
    </source>
</evidence>
<proteinExistence type="predicted"/>
<feature type="transmembrane region" description="Helical" evidence="8">
    <location>
        <begin position="350"/>
        <end position="369"/>
    </location>
</feature>
<dbReference type="GO" id="GO:0009103">
    <property type="term" value="P:lipopolysaccharide biosynthetic process"/>
    <property type="evidence" value="ECO:0007669"/>
    <property type="project" value="UniProtKB-ARBA"/>
</dbReference>
<protein>
    <recommendedName>
        <fullName evidence="9">Glycosyltransferase RgtA/B/C/D-like domain-containing protein</fullName>
    </recommendedName>
</protein>
<evidence type="ECO:0000256" key="6">
    <source>
        <dbReference type="ARBA" id="ARBA00022989"/>
    </source>
</evidence>
<keyword evidence="3" id="KW-0328">Glycosyltransferase</keyword>
<dbReference type="PANTHER" id="PTHR33908">
    <property type="entry name" value="MANNOSYLTRANSFERASE YKCB-RELATED"/>
    <property type="match status" value="1"/>
</dbReference>
<dbReference type="GO" id="GO:0016763">
    <property type="term" value="F:pentosyltransferase activity"/>
    <property type="evidence" value="ECO:0007669"/>
    <property type="project" value="TreeGrafter"/>
</dbReference>
<feature type="transmembrane region" description="Helical" evidence="8">
    <location>
        <begin position="20"/>
        <end position="38"/>
    </location>
</feature>
<keyword evidence="11" id="KW-1185">Reference proteome</keyword>
<evidence type="ECO:0000256" key="5">
    <source>
        <dbReference type="ARBA" id="ARBA00022692"/>
    </source>
</evidence>
<evidence type="ECO:0000313" key="11">
    <source>
        <dbReference type="Proteomes" id="UP000321532"/>
    </source>
</evidence>
<evidence type="ECO:0000313" key="10">
    <source>
        <dbReference type="EMBL" id="GEO04017.1"/>
    </source>
</evidence>
<feature type="domain" description="Glycosyltransferase RgtA/B/C/D-like" evidence="9">
    <location>
        <begin position="75"/>
        <end position="209"/>
    </location>
</feature>
<feature type="transmembrane region" description="Helical" evidence="8">
    <location>
        <begin position="214"/>
        <end position="236"/>
    </location>
</feature>
<comment type="caution">
    <text evidence="10">The sequence shown here is derived from an EMBL/GenBank/DDBJ whole genome shotgun (WGS) entry which is preliminary data.</text>
</comment>
<dbReference type="EMBL" id="BJYS01000009">
    <property type="protein sequence ID" value="GEO04017.1"/>
    <property type="molecule type" value="Genomic_DNA"/>
</dbReference>
<evidence type="ECO:0000256" key="2">
    <source>
        <dbReference type="ARBA" id="ARBA00022475"/>
    </source>
</evidence>
<accession>A0A512AWY1</accession>
<dbReference type="RefSeq" id="WP_146897038.1">
    <property type="nucleotide sequence ID" value="NZ_BJYS01000009.1"/>
</dbReference>
<keyword evidence="6 8" id="KW-1133">Transmembrane helix</keyword>